<dbReference type="InterPro" id="IPR000515">
    <property type="entry name" value="MetI-like"/>
</dbReference>
<protein>
    <submittedName>
        <fullName evidence="9">Putative multiple-sugar transport system permease YteP</fullName>
    </submittedName>
</protein>
<proteinExistence type="inferred from homology"/>
<dbReference type="InterPro" id="IPR050809">
    <property type="entry name" value="UgpAE/MalFG_permease"/>
</dbReference>
<dbReference type="AlphaFoldDB" id="A0A1E3A8K5"/>
<sequence length="316" mass="35204">MKRVARQKTAVSTAKPVSIGKRLKRSGSLYLLMLPSLVIMFLFTYIPMYGVSIAFKDFTPSQGIMGSSWAGLKYFRQYFNSYQFWITIKNTLVISLYSIVVTFPLPIALALMCNQMARKGFKKFFQVSTYLPHFISTVVMCGMIILFLSPSQGIIAKLLSFVGITLPNLMGQPSAFSSIYVWTEAWQHVGWDSILYIAALSAVDPSLYEAATMDGASKWQKLVNIDIPMLLPTATIMFILRTGSIMSVGFEKVYLLQNTLNSSASEIISTYVYKMGLVSSQYSLSAAIGLFNNIINLVLLLSVNYISKKMSDTSLV</sequence>
<feature type="transmembrane region" description="Helical" evidence="7">
    <location>
        <begin position="124"/>
        <end position="148"/>
    </location>
</feature>
<dbReference type="GO" id="GO:0005886">
    <property type="term" value="C:plasma membrane"/>
    <property type="evidence" value="ECO:0007669"/>
    <property type="project" value="UniProtKB-SubCell"/>
</dbReference>
<feature type="transmembrane region" description="Helical" evidence="7">
    <location>
        <begin position="282"/>
        <end position="306"/>
    </location>
</feature>
<keyword evidence="3" id="KW-1003">Cell membrane</keyword>
<name>A0A1E3A8K5_9FIRM</name>
<dbReference type="Gene3D" id="1.10.3720.10">
    <property type="entry name" value="MetI-like"/>
    <property type="match status" value="1"/>
</dbReference>
<evidence type="ECO:0000256" key="6">
    <source>
        <dbReference type="ARBA" id="ARBA00023136"/>
    </source>
</evidence>
<gene>
    <name evidence="9" type="primary">yteP_100</name>
    <name evidence="9" type="ORF">BEH84_05794</name>
</gene>
<dbReference type="CDD" id="cd06261">
    <property type="entry name" value="TM_PBP2"/>
    <property type="match status" value="1"/>
</dbReference>
<dbReference type="GeneID" id="93300449"/>
<feature type="domain" description="ABC transmembrane type-1" evidence="8">
    <location>
        <begin position="88"/>
        <end position="303"/>
    </location>
</feature>
<dbReference type="EMBL" id="MCGI01000007">
    <property type="protein sequence ID" value="ODM04731.1"/>
    <property type="molecule type" value="Genomic_DNA"/>
</dbReference>
<evidence type="ECO:0000313" key="9">
    <source>
        <dbReference type="EMBL" id="ODM04731.1"/>
    </source>
</evidence>
<dbReference type="InterPro" id="IPR035906">
    <property type="entry name" value="MetI-like_sf"/>
</dbReference>
<comment type="subcellular location">
    <subcellularLocation>
        <location evidence="1 7">Cell membrane</location>
        <topology evidence="1 7">Multi-pass membrane protein</topology>
    </subcellularLocation>
</comment>
<feature type="transmembrane region" description="Helical" evidence="7">
    <location>
        <begin position="92"/>
        <end position="112"/>
    </location>
</feature>
<keyword evidence="2 7" id="KW-0813">Transport</keyword>
<accession>A0A1E3A8K5</accession>
<dbReference type="GO" id="GO:0055085">
    <property type="term" value="P:transmembrane transport"/>
    <property type="evidence" value="ECO:0007669"/>
    <property type="project" value="InterPro"/>
</dbReference>
<evidence type="ECO:0000313" key="10">
    <source>
        <dbReference type="Proteomes" id="UP000095003"/>
    </source>
</evidence>
<keyword evidence="6 7" id="KW-0472">Membrane</keyword>
<comment type="similarity">
    <text evidence="7">Belongs to the binding-protein-dependent transport system permease family.</text>
</comment>
<reference evidence="9 10" key="1">
    <citation type="submission" date="2016-07" db="EMBL/GenBank/DDBJ databases">
        <title>Characterization of isolates of Eisenbergiella tayi derived from blood cultures, using whole genome sequencing.</title>
        <authorList>
            <person name="Burdz T."/>
            <person name="Wiebe D."/>
            <person name="Huynh C."/>
            <person name="Bernard K."/>
        </authorList>
    </citation>
    <scope>NUCLEOTIDE SEQUENCE [LARGE SCALE GENOMIC DNA]</scope>
    <source>
        <strain evidence="9 10">NML 120489</strain>
    </source>
</reference>
<evidence type="ECO:0000256" key="3">
    <source>
        <dbReference type="ARBA" id="ARBA00022475"/>
    </source>
</evidence>
<evidence type="ECO:0000256" key="7">
    <source>
        <dbReference type="RuleBase" id="RU363032"/>
    </source>
</evidence>
<feature type="transmembrane region" description="Helical" evidence="7">
    <location>
        <begin position="29"/>
        <end position="48"/>
    </location>
</feature>
<dbReference type="PATRIC" id="fig|1432052.3.peg.6406"/>
<dbReference type="Pfam" id="PF00528">
    <property type="entry name" value="BPD_transp_1"/>
    <property type="match status" value="1"/>
</dbReference>
<dbReference type="SUPFAM" id="SSF161098">
    <property type="entry name" value="MetI-like"/>
    <property type="match status" value="1"/>
</dbReference>
<keyword evidence="5 7" id="KW-1133">Transmembrane helix</keyword>
<evidence type="ECO:0000256" key="4">
    <source>
        <dbReference type="ARBA" id="ARBA00022692"/>
    </source>
</evidence>
<dbReference type="PANTHER" id="PTHR43227">
    <property type="entry name" value="BLL4140 PROTEIN"/>
    <property type="match status" value="1"/>
</dbReference>
<keyword evidence="4 7" id="KW-0812">Transmembrane</keyword>
<dbReference type="PROSITE" id="PS50928">
    <property type="entry name" value="ABC_TM1"/>
    <property type="match status" value="1"/>
</dbReference>
<keyword evidence="9" id="KW-0762">Sugar transport</keyword>
<dbReference type="Proteomes" id="UP000095003">
    <property type="component" value="Unassembled WGS sequence"/>
</dbReference>
<evidence type="ECO:0000259" key="8">
    <source>
        <dbReference type="PROSITE" id="PS50928"/>
    </source>
</evidence>
<evidence type="ECO:0000256" key="5">
    <source>
        <dbReference type="ARBA" id="ARBA00022989"/>
    </source>
</evidence>
<evidence type="ECO:0000256" key="1">
    <source>
        <dbReference type="ARBA" id="ARBA00004651"/>
    </source>
</evidence>
<organism evidence="9 10">
    <name type="scientific">Eisenbergiella tayi</name>
    <dbReference type="NCBI Taxonomy" id="1432052"/>
    <lineage>
        <taxon>Bacteria</taxon>
        <taxon>Bacillati</taxon>
        <taxon>Bacillota</taxon>
        <taxon>Clostridia</taxon>
        <taxon>Lachnospirales</taxon>
        <taxon>Lachnospiraceae</taxon>
        <taxon>Eisenbergiella</taxon>
    </lineage>
</organism>
<dbReference type="PANTHER" id="PTHR43227:SF11">
    <property type="entry name" value="BLL4140 PROTEIN"/>
    <property type="match status" value="1"/>
</dbReference>
<comment type="caution">
    <text evidence="9">The sequence shown here is derived from an EMBL/GenBank/DDBJ whole genome shotgun (WGS) entry which is preliminary data.</text>
</comment>
<evidence type="ECO:0000256" key="2">
    <source>
        <dbReference type="ARBA" id="ARBA00022448"/>
    </source>
</evidence>
<dbReference type="RefSeq" id="WP_069159219.1">
    <property type="nucleotide sequence ID" value="NZ_DBFYTC010000114.1"/>
</dbReference>